<evidence type="ECO:0000313" key="3">
    <source>
        <dbReference type="Proteomes" id="UP001148838"/>
    </source>
</evidence>
<feature type="domain" description="Reverse transcriptase" evidence="1">
    <location>
        <begin position="470"/>
        <end position="741"/>
    </location>
</feature>
<dbReference type="PROSITE" id="PS50878">
    <property type="entry name" value="RT_POL"/>
    <property type="match status" value="1"/>
</dbReference>
<sequence length="748" mass="86890">MDFTRKYRVHCKLGSALARRVKTLSWKLCLTPLIIIQRVSKVLVHFHDNADFCLFSLELQLAWWMMFTTEERVAIVCARSVHIVGRMEPALTSATTDNEKVNHVLLFTVLNPLYPITVPNGRALPQVQLEAHGNDETRRERLERQRALTHERLLAAKVDCKKQSVCRRYERFFDGRSSRHERLCNRYGRSKCNVLNHCVSPTLAAKSRPCVSRKRCRPSRGPTARQRLQSVCRRGQRSCVEISNRFAVLASSDEVEEELDVNSMWENIRDNIKIAAEQSIGYYETKKKKPWFDEDCCMVVERRKQAKLKFLQDPVEANRDNYFNKRQEANRMLRNKKRDYLKEKLNEVETNSKNKNIRDLYKGIKEFKNVYQASINVIRDENGDLLADAHSILNRWKNYFGQLLNIHRPNRNDRDEIEIQTAEPFIPEPTLSEVEIAIDYKSPDIDQIPAELIQEGGSALSNEMCKLVLAIWEKEIVPEQWKESIIVPIFKKENKTNCSNFRGLSLLLTSYKILSNILLRRLTPYVDEIIGDHQCGFRRNRSTIDQIFSIRQIMEKKWEYKSTVHQLFIDFKKAYDSVKREVLYDILIQFGIPTKLVRLIKMCLSETYSRVRIGHFLSDAFLIHCGLKQGDALSPLLFNFALEYAIRKVQDNREGLELNGSHQLLVYADDVIMLGENPQTIRENTGILLEASKEIGLEVNPEKTKYMIMSPDENIVRNGNIKIGNLSFEEVEKFKYLGATSAVEKSES</sequence>
<dbReference type="InterPro" id="IPR043128">
    <property type="entry name" value="Rev_trsase/Diguanyl_cyclase"/>
</dbReference>
<dbReference type="InterPro" id="IPR043502">
    <property type="entry name" value="DNA/RNA_pol_sf"/>
</dbReference>
<dbReference type="EMBL" id="JAJSOF020000023">
    <property type="protein sequence ID" value="KAJ4436047.1"/>
    <property type="molecule type" value="Genomic_DNA"/>
</dbReference>
<dbReference type="PANTHER" id="PTHR19446">
    <property type="entry name" value="REVERSE TRANSCRIPTASES"/>
    <property type="match status" value="1"/>
</dbReference>
<reference evidence="2 3" key="1">
    <citation type="journal article" date="2022" name="Allergy">
        <title>Genome assembly and annotation of Periplaneta americana reveal a comprehensive cockroach allergen profile.</title>
        <authorList>
            <person name="Wang L."/>
            <person name="Xiong Q."/>
            <person name="Saelim N."/>
            <person name="Wang L."/>
            <person name="Nong W."/>
            <person name="Wan A.T."/>
            <person name="Shi M."/>
            <person name="Liu X."/>
            <person name="Cao Q."/>
            <person name="Hui J.H.L."/>
            <person name="Sookrung N."/>
            <person name="Leung T.F."/>
            <person name="Tungtrongchitr A."/>
            <person name="Tsui S.K.W."/>
        </authorList>
    </citation>
    <scope>NUCLEOTIDE SEQUENCE [LARGE SCALE GENOMIC DNA]</scope>
    <source>
        <strain evidence="2">PWHHKU_190912</strain>
    </source>
</reference>
<dbReference type="Gene3D" id="3.30.70.270">
    <property type="match status" value="1"/>
</dbReference>
<dbReference type="Proteomes" id="UP001148838">
    <property type="component" value="Unassembled WGS sequence"/>
</dbReference>
<dbReference type="SUPFAM" id="SSF56672">
    <property type="entry name" value="DNA/RNA polymerases"/>
    <property type="match status" value="1"/>
</dbReference>
<evidence type="ECO:0000259" key="1">
    <source>
        <dbReference type="PROSITE" id="PS50878"/>
    </source>
</evidence>
<evidence type="ECO:0000313" key="2">
    <source>
        <dbReference type="EMBL" id="KAJ4436047.1"/>
    </source>
</evidence>
<proteinExistence type="predicted"/>
<organism evidence="2 3">
    <name type="scientific">Periplaneta americana</name>
    <name type="common">American cockroach</name>
    <name type="synonym">Blatta americana</name>
    <dbReference type="NCBI Taxonomy" id="6978"/>
    <lineage>
        <taxon>Eukaryota</taxon>
        <taxon>Metazoa</taxon>
        <taxon>Ecdysozoa</taxon>
        <taxon>Arthropoda</taxon>
        <taxon>Hexapoda</taxon>
        <taxon>Insecta</taxon>
        <taxon>Pterygota</taxon>
        <taxon>Neoptera</taxon>
        <taxon>Polyneoptera</taxon>
        <taxon>Dictyoptera</taxon>
        <taxon>Blattodea</taxon>
        <taxon>Blattoidea</taxon>
        <taxon>Blattidae</taxon>
        <taxon>Blattinae</taxon>
        <taxon>Periplaneta</taxon>
    </lineage>
</organism>
<dbReference type="Pfam" id="PF00078">
    <property type="entry name" value="RVT_1"/>
    <property type="match status" value="1"/>
</dbReference>
<dbReference type="CDD" id="cd01650">
    <property type="entry name" value="RT_nLTR_like"/>
    <property type="match status" value="1"/>
</dbReference>
<comment type="caution">
    <text evidence="2">The sequence shown here is derived from an EMBL/GenBank/DDBJ whole genome shotgun (WGS) entry which is preliminary data.</text>
</comment>
<accession>A0ABQ8SPE4</accession>
<dbReference type="InterPro" id="IPR000477">
    <property type="entry name" value="RT_dom"/>
</dbReference>
<protein>
    <recommendedName>
        <fullName evidence="1">Reverse transcriptase domain-containing protein</fullName>
    </recommendedName>
</protein>
<gene>
    <name evidence="2" type="ORF">ANN_18674</name>
</gene>
<keyword evidence="3" id="KW-1185">Reference proteome</keyword>
<name>A0ABQ8SPE4_PERAM</name>